<comment type="subcellular location">
    <subcellularLocation>
        <location evidence="2">Cytoplasm</location>
    </subcellularLocation>
</comment>
<feature type="compositionally biased region" description="Low complexity" evidence="13">
    <location>
        <begin position="776"/>
        <end position="787"/>
    </location>
</feature>
<dbReference type="KEGG" id="pmrn:116951485"/>
<keyword evidence="6" id="KW-0597">Phosphoprotein</keyword>
<comment type="similarity">
    <text evidence="11">Belongs to the ZNF598/HEL2 family.</text>
</comment>
<dbReference type="PROSITE" id="PS50089">
    <property type="entry name" value="ZF_RING_2"/>
    <property type="match status" value="1"/>
</dbReference>
<evidence type="ECO:0000256" key="12">
    <source>
        <dbReference type="PROSITE-ProRule" id="PRU00175"/>
    </source>
</evidence>
<dbReference type="GO" id="GO:0061630">
    <property type="term" value="F:ubiquitin protein ligase activity"/>
    <property type="evidence" value="ECO:0007669"/>
    <property type="project" value="UniProtKB-EC"/>
</dbReference>
<keyword evidence="15" id="KW-1185">Reference proteome</keyword>
<feature type="compositionally biased region" description="Basic and acidic residues" evidence="13">
    <location>
        <begin position="911"/>
        <end position="921"/>
    </location>
</feature>
<evidence type="ECO:0000256" key="11">
    <source>
        <dbReference type="ARBA" id="ARBA00035113"/>
    </source>
</evidence>
<dbReference type="InterPro" id="IPR013087">
    <property type="entry name" value="Znf_C2H2_type"/>
</dbReference>
<keyword evidence="10" id="KW-0862">Zinc</keyword>
<name>A0AAJ7XAF6_PETMA</name>
<dbReference type="InterPro" id="IPR057634">
    <property type="entry name" value="PAH_ZNF598/HEL2"/>
</dbReference>
<dbReference type="GO" id="GO:0043022">
    <property type="term" value="F:ribosome binding"/>
    <property type="evidence" value="ECO:0007669"/>
    <property type="project" value="TreeGrafter"/>
</dbReference>
<feature type="domain" description="RING-type" evidence="14">
    <location>
        <begin position="14"/>
        <end position="54"/>
    </location>
</feature>
<dbReference type="InterPro" id="IPR056437">
    <property type="entry name" value="Znf-C2H2_ZNF598/HEL2"/>
</dbReference>
<evidence type="ECO:0000313" key="15">
    <source>
        <dbReference type="Proteomes" id="UP001318040"/>
    </source>
</evidence>
<dbReference type="InterPro" id="IPR059042">
    <property type="entry name" value="Znf_C2H2_ZNF598"/>
</dbReference>
<dbReference type="Pfam" id="PF23208">
    <property type="entry name" value="zf_C2H2_ZNF598"/>
    <property type="match status" value="1"/>
</dbReference>
<dbReference type="CDD" id="cd16615">
    <property type="entry name" value="RING-HC_ZNF598"/>
    <property type="match status" value="1"/>
</dbReference>
<dbReference type="PANTHER" id="PTHR22938:SF0">
    <property type="entry name" value="E3 UBIQUITIN-PROTEIN LIGASE ZNF598"/>
    <property type="match status" value="1"/>
</dbReference>
<feature type="region of interest" description="Disordered" evidence="13">
    <location>
        <begin position="455"/>
        <end position="853"/>
    </location>
</feature>
<organism evidence="15 16">
    <name type="scientific">Petromyzon marinus</name>
    <name type="common">Sea lamprey</name>
    <dbReference type="NCBI Taxonomy" id="7757"/>
    <lineage>
        <taxon>Eukaryota</taxon>
        <taxon>Metazoa</taxon>
        <taxon>Chordata</taxon>
        <taxon>Craniata</taxon>
        <taxon>Vertebrata</taxon>
        <taxon>Cyclostomata</taxon>
        <taxon>Hyperoartia</taxon>
        <taxon>Petromyzontiformes</taxon>
        <taxon>Petromyzontidae</taxon>
        <taxon>Petromyzon</taxon>
    </lineage>
</organism>
<feature type="compositionally biased region" description="Basic and acidic residues" evidence="13">
    <location>
        <begin position="601"/>
        <end position="621"/>
    </location>
</feature>
<evidence type="ECO:0000256" key="13">
    <source>
        <dbReference type="SAM" id="MobiDB-lite"/>
    </source>
</evidence>
<dbReference type="RefSeq" id="XP_032826013.1">
    <property type="nucleotide sequence ID" value="XM_032970122.1"/>
</dbReference>
<evidence type="ECO:0000256" key="1">
    <source>
        <dbReference type="ARBA" id="ARBA00000900"/>
    </source>
</evidence>
<keyword evidence="8" id="KW-0479">Metal-binding</keyword>
<evidence type="ECO:0000256" key="9">
    <source>
        <dbReference type="ARBA" id="ARBA00022771"/>
    </source>
</evidence>
<reference evidence="16" key="1">
    <citation type="submission" date="2025-08" db="UniProtKB">
        <authorList>
            <consortium name="RefSeq"/>
        </authorList>
    </citation>
    <scope>IDENTIFICATION</scope>
    <source>
        <tissue evidence="16">Sperm</tissue>
    </source>
</reference>
<dbReference type="InterPro" id="IPR041888">
    <property type="entry name" value="RING-HC_ZNF598/HEL2"/>
</dbReference>
<dbReference type="GO" id="GO:0016567">
    <property type="term" value="P:protein ubiquitination"/>
    <property type="evidence" value="ECO:0007669"/>
    <property type="project" value="TreeGrafter"/>
</dbReference>
<feature type="region of interest" description="Disordered" evidence="13">
    <location>
        <begin position="896"/>
        <end position="1053"/>
    </location>
</feature>
<keyword evidence="9 12" id="KW-0863">Zinc-finger</keyword>
<feature type="compositionally biased region" description="Low complexity" evidence="13">
    <location>
        <begin position="922"/>
        <end position="935"/>
    </location>
</feature>
<dbReference type="Pfam" id="PF25447">
    <property type="entry name" value="RING_ZNF598"/>
    <property type="match status" value="1"/>
</dbReference>
<keyword evidence="5" id="KW-0963">Cytoplasm</keyword>
<accession>A0AAJ7XAF6</accession>
<feature type="compositionally biased region" description="Pro residues" evidence="13">
    <location>
        <begin position="506"/>
        <end position="539"/>
    </location>
</feature>
<feature type="region of interest" description="Disordered" evidence="13">
    <location>
        <begin position="1254"/>
        <end position="1291"/>
    </location>
</feature>
<comment type="catalytic activity">
    <reaction evidence="1">
        <text>S-ubiquitinyl-[E2 ubiquitin-conjugating enzyme]-L-cysteine + [acceptor protein]-L-lysine = [E2 ubiquitin-conjugating enzyme]-L-cysteine + N(6)-ubiquitinyl-[acceptor protein]-L-lysine.</text>
        <dbReference type="EC" id="2.3.2.27"/>
    </reaction>
</comment>
<protein>
    <recommendedName>
        <fullName evidence="4">RING-type E3 ubiquitin transferase</fullName>
        <ecNumber evidence="4">2.3.2.27</ecNumber>
    </recommendedName>
</protein>
<evidence type="ECO:0000256" key="8">
    <source>
        <dbReference type="ARBA" id="ARBA00022723"/>
    </source>
</evidence>
<sequence length="1332" mass="141883">MASATKPAAAHGPCVLCCQEVDVFALGKCDHPVCFLCSTKMRVLSEQPYCAVCRLELAEVVFTHTLAPFASFDTSRMTIDREHGICFDCEGTRDKYRKLLLHACPRCPALPPFSTLQELQKHMKQQHECFPCDLCLRHLKIFSRERRWYTRKELAHHRRTGDPDDRSHRGHPLCQFCDQRYLDNDELLKHLRRDHFYCHFCDAEGTNEYYSDYNFLREHFRAEHFLCEEGPCQGQEFVNAFRTDIDLRAHRASVHSRNRAEARQTRQLELQFTCPLRRHLRNDGVVTNADFEDVERDTRSRGPPRRPRPRENRDEGRELVMALRESLGAQLQQQQQQSAVAAAAAAAGSGAEQTAKRYSPSGDRDSPERAQTEAEVGTRVAVTGDTAAKRVALAAGQTVSNGPLAHDEFPALGAVATSTSLASESAHARSNMAAKMHKSQIRVFDEEFPSLTGSTPAFVPGFAGPPCRTFAPTQSQPQSKPQPKSREEEFPSLTKRQKGPPVRTQGPPPQGPPVRTQGPPPQGPPPQGPPPQAQQPRPQPKLELEDFPSLTKLGSGRVPPQRMKLQAKARGNTRVEEREDEEEAFPSLQSLRKGLLPTPDPQKRPPKLEERTAGIAEDRASAKAVRTGPIGSAPVRETARSQTQAEPQKPQLKPVTLSREDEPSTLASLGKALVSRALAPTQAQQQQEARKTPQPSSSHEERPYLSGVQIGSRPQAPLDEDFPSLPTLIRTEHRTGGGLPGGGSGGGGGAARQSTVAARAFKEDDFPVLIGKGPTRPGLVGGRQQQRGTGGASAWGSSGVTAAAPVPPAPSDQTLKLEPPSFPTSSSGAAAAAANVAASAKGEKSSKVAARKNRSAAIAVMKGLDRDDDDEEDASPAVTSLEFRSAPTLFDLSSLLAAPKVSGKGGGKKQLGGERADEKRAATTTAAAPVRAATVGEAKAVAPEAQSAADEASRAKAKRKKGKGKAGASTAADEEGAAGSERRKVGADDPKGASGGAAEEAGRSSGSESECWWDKEWEEAASSANQTNGTERQTLANGVPRPPPGLAAPPGPPSLLLPVQAVSGFLSLEDDFPALTAPAVPRKPPPGFVKSGPVATAAAVVKQPPPGLGGPTTAPPGFGGSPTSIAPPGLAAVVAVAVPKGAPPGLVAVPAALGDCREGEVAGGDGAGTGYIAPENFVQRNRSLIDRVRGILGEDEAKFTDFKKLSGQFRQGSLSAIDYHARCEALLGPVGLGIVLPELLVLLPDTERQRQLLDAHGQRRRRQQQPGTGAVGATRKKKGQGAKVADSGSELDCRCCPSCQQIVGPADWSWHTARHGGEDEFPALPSAARSTL</sequence>
<evidence type="ECO:0000256" key="2">
    <source>
        <dbReference type="ARBA" id="ARBA00004496"/>
    </source>
</evidence>
<dbReference type="SMART" id="SM00355">
    <property type="entry name" value="ZnF_C2H2"/>
    <property type="match status" value="4"/>
</dbReference>
<dbReference type="InterPro" id="IPR044288">
    <property type="entry name" value="ZNF598/HEL2"/>
</dbReference>
<evidence type="ECO:0000256" key="7">
    <source>
        <dbReference type="ARBA" id="ARBA00022679"/>
    </source>
</evidence>
<feature type="compositionally biased region" description="Polar residues" evidence="13">
    <location>
        <begin position="681"/>
        <end position="697"/>
    </location>
</feature>
<feature type="compositionally biased region" description="Polar residues" evidence="13">
    <location>
        <begin position="1022"/>
        <end position="1036"/>
    </location>
</feature>
<feature type="compositionally biased region" description="Basic residues" evidence="13">
    <location>
        <begin position="955"/>
        <end position="964"/>
    </location>
</feature>
<dbReference type="Pfam" id="PF23230">
    <property type="entry name" value="zf-C2H2_13"/>
    <property type="match status" value="1"/>
</dbReference>
<gene>
    <name evidence="16" type="primary">ZNF598</name>
</gene>
<feature type="compositionally biased region" description="Low complexity" evidence="13">
    <location>
        <begin position="825"/>
        <end position="840"/>
    </location>
</feature>
<dbReference type="EC" id="2.3.2.27" evidence="4"/>
<dbReference type="CTD" id="90850"/>
<feature type="compositionally biased region" description="Gly residues" evidence="13">
    <location>
        <begin position="736"/>
        <end position="750"/>
    </location>
</feature>
<evidence type="ECO:0000256" key="3">
    <source>
        <dbReference type="ARBA" id="ARBA00004906"/>
    </source>
</evidence>
<feature type="compositionally biased region" description="Pro residues" evidence="13">
    <location>
        <begin position="1040"/>
        <end position="1053"/>
    </location>
</feature>
<feature type="region of interest" description="Disordered" evidence="13">
    <location>
        <begin position="289"/>
        <end position="315"/>
    </location>
</feature>
<dbReference type="PROSITE" id="PS00028">
    <property type="entry name" value="ZINC_FINGER_C2H2_1"/>
    <property type="match status" value="1"/>
</dbReference>
<feature type="compositionally biased region" description="Low complexity" evidence="13">
    <location>
        <begin position="794"/>
        <end position="804"/>
    </location>
</feature>
<comment type="pathway">
    <text evidence="3">Protein modification; protein ubiquitination.</text>
</comment>
<evidence type="ECO:0000256" key="10">
    <source>
        <dbReference type="ARBA" id="ARBA00022833"/>
    </source>
</evidence>
<feature type="region of interest" description="Disordered" evidence="13">
    <location>
        <begin position="349"/>
        <end position="378"/>
    </location>
</feature>
<evidence type="ECO:0000256" key="4">
    <source>
        <dbReference type="ARBA" id="ARBA00012483"/>
    </source>
</evidence>
<dbReference type="PANTHER" id="PTHR22938">
    <property type="entry name" value="ZINC FINGER PROTEIN 598"/>
    <property type="match status" value="1"/>
</dbReference>
<feature type="compositionally biased region" description="Low complexity" evidence="13">
    <location>
        <begin position="996"/>
        <end position="1010"/>
    </location>
</feature>
<evidence type="ECO:0000313" key="16">
    <source>
        <dbReference type="RefSeq" id="XP_032826013.1"/>
    </source>
</evidence>
<evidence type="ECO:0000256" key="6">
    <source>
        <dbReference type="ARBA" id="ARBA00022553"/>
    </source>
</evidence>
<evidence type="ECO:0000256" key="5">
    <source>
        <dbReference type="ARBA" id="ARBA00022490"/>
    </source>
</evidence>
<dbReference type="InterPro" id="IPR001841">
    <property type="entry name" value="Znf_RING"/>
</dbReference>
<feature type="compositionally biased region" description="Basic and acidic residues" evidence="13">
    <location>
        <begin position="362"/>
        <end position="372"/>
    </location>
</feature>
<dbReference type="Proteomes" id="UP001318040">
    <property type="component" value="Chromosome 43"/>
</dbReference>
<dbReference type="GO" id="GO:0008270">
    <property type="term" value="F:zinc ion binding"/>
    <property type="evidence" value="ECO:0007669"/>
    <property type="project" value="UniProtKB-KW"/>
</dbReference>
<feature type="compositionally biased region" description="Basic and acidic residues" evidence="13">
    <location>
        <begin position="980"/>
        <end position="991"/>
    </location>
</feature>
<keyword evidence="7" id="KW-0808">Transferase</keyword>
<proteinExistence type="inferred from homology"/>
<evidence type="ECO:0000259" key="14">
    <source>
        <dbReference type="PROSITE" id="PS50089"/>
    </source>
</evidence>
<dbReference type="GO" id="GO:0072344">
    <property type="term" value="P:rescue of stalled ribosome"/>
    <property type="evidence" value="ECO:0007669"/>
    <property type="project" value="InterPro"/>
</dbReference>
<dbReference type="Pfam" id="PF23202">
    <property type="entry name" value="PAH_ZNF598"/>
    <property type="match status" value="1"/>
</dbReference>
<dbReference type="GO" id="GO:0005737">
    <property type="term" value="C:cytoplasm"/>
    <property type="evidence" value="ECO:0007669"/>
    <property type="project" value="UniProtKB-SubCell"/>
</dbReference>